<dbReference type="InterPro" id="IPR023346">
    <property type="entry name" value="Lysozyme-like_dom_sf"/>
</dbReference>
<protein>
    <submittedName>
        <fullName evidence="6">Transglycosylase domain-containing protein</fullName>
    </submittedName>
</protein>
<dbReference type="CDD" id="cd13925">
    <property type="entry name" value="RPF"/>
    <property type="match status" value="1"/>
</dbReference>
<dbReference type="Gene3D" id="3.10.350.10">
    <property type="entry name" value="LysM domain"/>
    <property type="match status" value="1"/>
</dbReference>
<evidence type="ECO:0000256" key="4">
    <source>
        <dbReference type="SAM" id="SignalP"/>
    </source>
</evidence>
<dbReference type="PROSITE" id="PS51782">
    <property type="entry name" value="LYSM"/>
    <property type="match status" value="1"/>
</dbReference>
<name>A0A0B5EY21_STRA4</name>
<feature type="compositionally biased region" description="Low complexity" evidence="3">
    <location>
        <begin position="176"/>
        <end position="196"/>
    </location>
</feature>
<keyword evidence="2" id="KW-0378">Hydrolase</keyword>
<dbReference type="InterPro" id="IPR036779">
    <property type="entry name" value="LysM_dom_sf"/>
</dbReference>
<keyword evidence="4" id="KW-0732">Signal</keyword>
<dbReference type="AlphaFoldDB" id="A0A0B5EY21"/>
<dbReference type="SUPFAM" id="SSF53955">
    <property type="entry name" value="Lysozyme-like"/>
    <property type="match status" value="1"/>
</dbReference>
<evidence type="ECO:0000313" key="7">
    <source>
        <dbReference type="Proteomes" id="UP000031523"/>
    </source>
</evidence>
<dbReference type="Gene3D" id="1.10.530.10">
    <property type="match status" value="1"/>
</dbReference>
<dbReference type="InterPro" id="IPR052196">
    <property type="entry name" value="Bact_Kbp"/>
</dbReference>
<keyword evidence="7" id="KW-1185">Reference proteome</keyword>
<dbReference type="Pfam" id="PF01476">
    <property type="entry name" value="LysM"/>
    <property type="match status" value="1"/>
</dbReference>
<proteinExistence type="inferred from homology"/>
<feature type="region of interest" description="Disordered" evidence="3">
    <location>
        <begin position="124"/>
        <end position="303"/>
    </location>
</feature>
<organism evidence="6 7">
    <name type="scientific">Streptomyces albus (strain ATCC 21838 / DSM 41398 / FERM P-419 / JCM 4703 / NBRC 107858)</name>
    <dbReference type="NCBI Taxonomy" id="1081613"/>
    <lineage>
        <taxon>Bacteria</taxon>
        <taxon>Bacillati</taxon>
        <taxon>Actinomycetota</taxon>
        <taxon>Actinomycetes</taxon>
        <taxon>Kitasatosporales</taxon>
        <taxon>Streptomycetaceae</taxon>
        <taxon>Streptomyces</taxon>
    </lineage>
</organism>
<evidence type="ECO:0000256" key="2">
    <source>
        <dbReference type="ARBA" id="ARBA00022801"/>
    </source>
</evidence>
<dbReference type="PANTHER" id="PTHR34700">
    <property type="entry name" value="POTASSIUM BINDING PROTEIN KBP"/>
    <property type="match status" value="1"/>
</dbReference>
<evidence type="ECO:0000313" key="6">
    <source>
        <dbReference type="EMBL" id="AJE83012.1"/>
    </source>
</evidence>
<comment type="similarity">
    <text evidence="1">Belongs to the transglycosylase family. Rpf subfamily.</text>
</comment>
<sequence length="352" mass="34917">MLSGNGRHRRPRQAPAFVVTAGVTGSALALPLLAGTSAHAADKATWDRLADCESGGAWSANEGNGHYGGLQLTQRDWESYGGLDFAARPDLASRSQQIAVGQKLLDDKGPAAWLACAAVAELTGGGPEPSVDPGVPDSSSPKPSDSPKPDGSGEPSGSPSPSGSDGDSDKKDDPNPSDSADPTDSADSADPSGSPSESDESGEKGESGAPEADPSATPEDSATPGDGDGKTGDEGDSGTDRGNSPGSGGGSGSGEEGSGRHRGEPAPDADVPDRPGNSTGRHSRPGDSPAAGDGSYSVRPGDSLSMIAEAQDVDGGWPALYALNKETVGADPDLILPGQSLALASETDAPQG</sequence>
<dbReference type="InterPro" id="IPR010618">
    <property type="entry name" value="RPF"/>
</dbReference>
<evidence type="ECO:0000256" key="1">
    <source>
        <dbReference type="ARBA" id="ARBA00010830"/>
    </source>
</evidence>
<dbReference type="InterPro" id="IPR018392">
    <property type="entry name" value="LysM"/>
</dbReference>
<dbReference type="SMART" id="SM00257">
    <property type="entry name" value="LysM"/>
    <property type="match status" value="1"/>
</dbReference>
<evidence type="ECO:0000256" key="3">
    <source>
        <dbReference type="SAM" id="MobiDB-lite"/>
    </source>
</evidence>
<feature type="compositionally biased region" description="Low complexity" evidence="3">
    <location>
        <begin position="128"/>
        <end position="165"/>
    </location>
</feature>
<dbReference type="Pfam" id="PF06737">
    <property type="entry name" value="Transglycosylas"/>
    <property type="match status" value="1"/>
</dbReference>
<feature type="signal peptide" evidence="4">
    <location>
        <begin position="1"/>
        <end position="40"/>
    </location>
</feature>
<dbReference type="Proteomes" id="UP000031523">
    <property type="component" value="Chromosome"/>
</dbReference>
<feature type="domain" description="LysM" evidence="5">
    <location>
        <begin position="294"/>
        <end position="343"/>
    </location>
</feature>
<dbReference type="KEGG" id="sals:SLNWT_2636"/>
<dbReference type="PANTHER" id="PTHR34700:SF4">
    <property type="entry name" value="PHAGE-LIKE ELEMENT PBSX PROTEIN XKDP"/>
    <property type="match status" value="1"/>
</dbReference>
<reference evidence="6 7" key="1">
    <citation type="submission" date="2015-01" db="EMBL/GenBank/DDBJ databases">
        <title>Enhanced salinomycin production by adjusting the supply of polyketide extender units in Streptomyce albus DSM 41398.</title>
        <authorList>
            <person name="Lu C."/>
        </authorList>
    </citation>
    <scope>NUCLEOTIDE SEQUENCE [LARGE SCALE GENOMIC DNA]</scope>
    <source>
        <strain evidence="7">ATCC 21838 / DSM 41398 / FERM P-419 / JCM 4703 / NBRC 107858</strain>
    </source>
</reference>
<feature type="chain" id="PRO_5002102502" evidence="4">
    <location>
        <begin position="41"/>
        <end position="352"/>
    </location>
</feature>
<feature type="compositionally biased region" description="Gly residues" evidence="3">
    <location>
        <begin position="245"/>
        <end position="256"/>
    </location>
</feature>
<dbReference type="EMBL" id="CP010519">
    <property type="protein sequence ID" value="AJE83012.1"/>
    <property type="molecule type" value="Genomic_DNA"/>
</dbReference>
<evidence type="ECO:0000259" key="5">
    <source>
        <dbReference type="PROSITE" id="PS51782"/>
    </source>
</evidence>
<dbReference type="CDD" id="cd00118">
    <property type="entry name" value="LysM"/>
    <property type="match status" value="1"/>
</dbReference>
<accession>A0A0B5EY21</accession>
<dbReference type="GO" id="GO:0016787">
    <property type="term" value="F:hydrolase activity"/>
    <property type="evidence" value="ECO:0007669"/>
    <property type="project" value="UniProtKB-KW"/>
</dbReference>
<gene>
    <name evidence="6" type="ORF">SLNWT_2636</name>
</gene>